<dbReference type="InterPro" id="IPR023203">
    <property type="entry name" value="TTHA0068_sf"/>
</dbReference>
<evidence type="ECO:0008006" key="3">
    <source>
        <dbReference type="Google" id="ProtNLM"/>
    </source>
</evidence>
<gene>
    <name evidence="1" type="primary">ypuF</name>
    <name evidence="1" type="ORF">J40TS1_06870</name>
</gene>
<dbReference type="AlphaFoldDB" id="A0A919YKD0"/>
<sequence length="177" mass="20178">MKYPNAYIEYLIQFHATRDYFECHELLEEYWKEQPQDPLSELWVACIQIAVAQYHERRRNYRGAQLMYQSALKKLAVHDSGQIGLEHERLAALLEARTAACKAEAEYVDLSLPIADQQLLAFCQQLAEARGLVWLQASSALAEDVIHRHARRDRSDVIAARAAALAQRQQAAENGKG</sequence>
<proteinExistence type="predicted"/>
<dbReference type="RefSeq" id="WP_213513208.1">
    <property type="nucleotide sequence ID" value="NZ_BOSE01000001.1"/>
</dbReference>
<dbReference type="EMBL" id="BOSE01000001">
    <property type="protein sequence ID" value="GIP15045.1"/>
    <property type="molecule type" value="Genomic_DNA"/>
</dbReference>
<dbReference type="InterPro" id="IPR005500">
    <property type="entry name" value="DUF309"/>
</dbReference>
<dbReference type="Pfam" id="PF03745">
    <property type="entry name" value="DUF309"/>
    <property type="match status" value="1"/>
</dbReference>
<accession>A0A919YKD0</accession>
<dbReference type="PANTHER" id="PTHR34796">
    <property type="entry name" value="EXPRESSED PROTEIN"/>
    <property type="match status" value="1"/>
</dbReference>
<organism evidence="1 2">
    <name type="scientific">Paenibacillus montaniterrae</name>
    <dbReference type="NCBI Taxonomy" id="429341"/>
    <lineage>
        <taxon>Bacteria</taxon>
        <taxon>Bacillati</taxon>
        <taxon>Bacillota</taxon>
        <taxon>Bacilli</taxon>
        <taxon>Bacillales</taxon>
        <taxon>Paenibacillaceae</taxon>
        <taxon>Paenibacillus</taxon>
    </lineage>
</organism>
<protein>
    <recommendedName>
        <fullName evidence="3">DUF309 domain-containing protein</fullName>
    </recommendedName>
</protein>
<comment type="caution">
    <text evidence="1">The sequence shown here is derived from an EMBL/GenBank/DDBJ whole genome shotgun (WGS) entry which is preliminary data.</text>
</comment>
<dbReference type="Proteomes" id="UP000683139">
    <property type="component" value="Unassembled WGS sequence"/>
</dbReference>
<reference evidence="1" key="1">
    <citation type="submission" date="2021-03" db="EMBL/GenBank/DDBJ databases">
        <title>Antimicrobial resistance genes in bacteria isolated from Japanese honey, and their potential for conferring macrolide and lincosamide resistance in the American foulbrood pathogen Paenibacillus larvae.</title>
        <authorList>
            <person name="Okamoto M."/>
            <person name="Kumagai M."/>
            <person name="Kanamori H."/>
            <person name="Takamatsu D."/>
        </authorList>
    </citation>
    <scope>NUCLEOTIDE SEQUENCE</scope>
    <source>
        <strain evidence="1">J40TS1</strain>
    </source>
</reference>
<keyword evidence="2" id="KW-1185">Reference proteome</keyword>
<dbReference type="Gene3D" id="1.10.3450.10">
    <property type="entry name" value="TTHA0068-like"/>
    <property type="match status" value="1"/>
</dbReference>
<dbReference type="SUPFAM" id="SSF140663">
    <property type="entry name" value="TTHA0068-like"/>
    <property type="match status" value="1"/>
</dbReference>
<evidence type="ECO:0000313" key="1">
    <source>
        <dbReference type="EMBL" id="GIP15045.1"/>
    </source>
</evidence>
<dbReference type="PANTHER" id="PTHR34796:SF1">
    <property type="entry name" value="EXPRESSED PROTEIN"/>
    <property type="match status" value="1"/>
</dbReference>
<evidence type="ECO:0000313" key="2">
    <source>
        <dbReference type="Proteomes" id="UP000683139"/>
    </source>
</evidence>
<name>A0A919YKD0_9BACL</name>